<name>A0A3M7P4H8_BRAPC</name>
<dbReference type="AlphaFoldDB" id="A0A3M7P4H8"/>
<evidence type="ECO:0000313" key="2">
    <source>
        <dbReference type="Proteomes" id="UP000276133"/>
    </source>
</evidence>
<organism evidence="1 2">
    <name type="scientific">Brachionus plicatilis</name>
    <name type="common">Marine rotifer</name>
    <name type="synonym">Brachionus muelleri</name>
    <dbReference type="NCBI Taxonomy" id="10195"/>
    <lineage>
        <taxon>Eukaryota</taxon>
        <taxon>Metazoa</taxon>
        <taxon>Spiralia</taxon>
        <taxon>Gnathifera</taxon>
        <taxon>Rotifera</taxon>
        <taxon>Eurotatoria</taxon>
        <taxon>Monogononta</taxon>
        <taxon>Pseudotrocha</taxon>
        <taxon>Ploima</taxon>
        <taxon>Brachionidae</taxon>
        <taxon>Brachionus</taxon>
    </lineage>
</organism>
<evidence type="ECO:0000313" key="1">
    <source>
        <dbReference type="EMBL" id="RMZ93594.1"/>
    </source>
</evidence>
<dbReference type="EMBL" id="REGN01013691">
    <property type="protein sequence ID" value="RMZ93594.1"/>
    <property type="molecule type" value="Genomic_DNA"/>
</dbReference>
<dbReference type="Proteomes" id="UP000276133">
    <property type="component" value="Unassembled WGS sequence"/>
</dbReference>
<gene>
    <name evidence="1" type="ORF">BpHYR1_050699</name>
</gene>
<comment type="caution">
    <text evidence="1">The sequence shown here is derived from an EMBL/GenBank/DDBJ whole genome shotgun (WGS) entry which is preliminary data.</text>
</comment>
<keyword evidence="2" id="KW-1185">Reference proteome</keyword>
<protein>
    <submittedName>
        <fullName evidence="1">Uncharacterized protein</fullName>
    </submittedName>
</protein>
<proteinExistence type="predicted"/>
<reference evidence="1 2" key="1">
    <citation type="journal article" date="2018" name="Sci. Rep.">
        <title>Genomic signatures of local adaptation to the degree of environmental predictability in rotifers.</title>
        <authorList>
            <person name="Franch-Gras L."/>
            <person name="Hahn C."/>
            <person name="Garcia-Roger E.M."/>
            <person name="Carmona M.J."/>
            <person name="Serra M."/>
            <person name="Gomez A."/>
        </authorList>
    </citation>
    <scope>NUCLEOTIDE SEQUENCE [LARGE SCALE GENOMIC DNA]</scope>
    <source>
        <strain evidence="1">HYR1</strain>
    </source>
</reference>
<accession>A0A3M7P4H8</accession>
<sequence length="69" mass="8151">MIILPHLFSFSDNGPNYYDPFNGMKLNWQEIKASNFSLKNIPFIELKKNPNSRLIEFHKQNQQKHGMSN</sequence>